<dbReference type="InterPro" id="IPR005467">
    <property type="entry name" value="His_kinase_dom"/>
</dbReference>
<dbReference type="InterPro" id="IPR013656">
    <property type="entry name" value="PAS_4"/>
</dbReference>
<dbReference type="EC" id="2.7.13.3" evidence="2"/>
<evidence type="ECO:0000259" key="9">
    <source>
        <dbReference type="PROSITE" id="PS50112"/>
    </source>
</evidence>
<evidence type="ECO:0000256" key="2">
    <source>
        <dbReference type="ARBA" id="ARBA00012438"/>
    </source>
</evidence>
<feature type="modified residue" description="4-aspartylphosphate" evidence="6">
    <location>
        <position position="57"/>
    </location>
</feature>
<evidence type="ECO:0000259" key="8">
    <source>
        <dbReference type="PROSITE" id="PS50110"/>
    </source>
</evidence>
<keyword evidence="4" id="KW-0808">Transferase</keyword>
<evidence type="ECO:0000256" key="3">
    <source>
        <dbReference type="ARBA" id="ARBA00022553"/>
    </source>
</evidence>
<comment type="catalytic activity">
    <reaction evidence="1">
        <text>ATP + protein L-histidine = ADP + protein N-phospho-L-histidine.</text>
        <dbReference type="EC" id="2.7.13.3"/>
    </reaction>
</comment>
<dbReference type="SMART" id="SM00387">
    <property type="entry name" value="HATPase_c"/>
    <property type="match status" value="1"/>
</dbReference>
<protein>
    <recommendedName>
        <fullName evidence="2">histidine kinase</fullName>
        <ecNumber evidence="2">2.7.13.3</ecNumber>
    </recommendedName>
</protein>
<reference evidence="11 12" key="1">
    <citation type="journal article" date="2019" name="Int. J. Syst. Evol. Microbiol.">
        <title>The Global Catalogue of Microorganisms (GCM) 10K type strain sequencing project: providing services to taxonomists for standard genome sequencing and annotation.</title>
        <authorList>
            <consortium name="The Broad Institute Genomics Platform"/>
            <consortium name="The Broad Institute Genome Sequencing Center for Infectious Disease"/>
            <person name="Wu L."/>
            <person name="Ma J."/>
        </authorList>
    </citation>
    <scope>NUCLEOTIDE SEQUENCE [LARGE SCALE GENOMIC DNA]</scope>
    <source>
        <strain evidence="11 12">CGMCC 1.12237</strain>
    </source>
</reference>
<dbReference type="PROSITE" id="PS50109">
    <property type="entry name" value="HIS_KIN"/>
    <property type="match status" value="1"/>
</dbReference>
<dbReference type="InterPro" id="IPR036097">
    <property type="entry name" value="HisK_dim/P_sf"/>
</dbReference>
<dbReference type="CDD" id="cd00156">
    <property type="entry name" value="REC"/>
    <property type="match status" value="1"/>
</dbReference>
<feature type="domain" description="PAC" evidence="10">
    <location>
        <begin position="336"/>
        <end position="388"/>
    </location>
</feature>
<dbReference type="InterPro" id="IPR001789">
    <property type="entry name" value="Sig_transdc_resp-reg_receiver"/>
</dbReference>
<dbReference type="PROSITE" id="PS50110">
    <property type="entry name" value="RESPONSE_REGULATORY"/>
    <property type="match status" value="1"/>
</dbReference>
<dbReference type="InterPro" id="IPR036890">
    <property type="entry name" value="HATPase_C_sf"/>
</dbReference>
<dbReference type="SUPFAM" id="SSF55874">
    <property type="entry name" value="ATPase domain of HSP90 chaperone/DNA topoisomerase II/histidine kinase"/>
    <property type="match status" value="1"/>
</dbReference>
<dbReference type="SMART" id="SM00086">
    <property type="entry name" value="PAC"/>
    <property type="match status" value="2"/>
</dbReference>
<dbReference type="InterPro" id="IPR035965">
    <property type="entry name" value="PAS-like_dom_sf"/>
</dbReference>
<dbReference type="Pfam" id="PF02518">
    <property type="entry name" value="HATPase_c"/>
    <property type="match status" value="1"/>
</dbReference>
<feature type="domain" description="Histidine kinase" evidence="7">
    <location>
        <begin position="399"/>
        <end position="587"/>
    </location>
</feature>
<dbReference type="Gene3D" id="3.40.50.2300">
    <property type="match status" value="1"/>
</dbReference>
<dbReference type="Pfam" id="PF08447">
    <property type="entry name" value="PAS_3"/>
    <property type="match status" value="1"/>
</dbReference>
<dbReference type="InterPro" id="IPR011006">
    <property type="entry name" value="CheY-like_superfamily"/>
</dbReference>
<dbReference type="GO" id="GO:0004673">
    <property type="term" value="F:protein histidine kinase activity"/>
    <property type="evidence" value="ECO:0007669"/>
    <property type="project" value="UniProtKB-EC"/>
</dbReference>
<dbReference type="CDD" id="cd00075">
    <property type="entry name" value="HATPase"/>
    <property type="match status" value="1"/>
</dbReference>
<name>A0ABD5RA53_9EURY</name>
<dbReference type="AlphaFoldDB" id="A0ABD5RA53"/>
<evidence type="ECO:0000259" key="7">
    <source>
        <dbReference type="PROSITE" id="PS50109"/>
    </source>
</evidence>
<evidence type="ECO:0000313" key="12">
    <source>
        <dbReference type="Proteomes" id="UP001596201"/>
    </source>
</evidence>
<dbReference type="InterPro" id="IPR003661">
    <property type="entry name" value="HisK_dim/P_dom"/>
</dbReference>
<evidence type="ECO:0000256" key="5">
    <source>
        <dbReference type="ARBA" id="ARBA00022777"/>
    </source>
</evidence>
<dbReference type="InterPro" id="IPR000014">
    <property type="entry name" value="PAS"/>
</dbReference>
<dbReference type="InterPro" id="IPR000700">
    <property type="entry name" value="PAS-assoc_C"/>
</dbReference>
<dbReference type="SUPFAM" id="SSF55785">
    <property type="entry name" value="PYP-like sensor domain (PAS domain)"/>
    <property type="match status" value="2"/>
</dbReference>
<organism evidence="11 12">
    <name type="scientific">Salinirubrum litoreum</name>
    <dbReference type="NCBI Taxonomy" id="1126234"/>
    <lineage>
        <taxon>Archaea</taxon>
        <taxon>Methanobacteriati</taxon>
        <taxon>Methanobacteriota</taxon>
        <taxon>Stenosarchaea group</taxon>
        <taxon>Halobacteria</taxon>
        <taxon>Halobacteriales</taxon>
        <taxon>Haloferacaceae</taxon>
        <taxon>Salinirubrum</taxon>
    </lineage>
</organism>
<dbReference type="Gene3D" id="3.30.565.10">
    <property type="entry name" value="Histidine kinase-like ATPase, C-terminal domain"/>
    <property type="match status" value="1"/>
</dbReference>
<evidence type="ECO:0000256" key="4">
    <source>
        <dbReference type="ARBA" id="ARBA00022679"/>
    </source>
</evidence>
<evidence type="ECO:0000256" key="6">
    <source>
        <dbReference type="PROSITE-ProRule" id="PRU00169"/>
    </source>
</evidence>
<feature type="domain" description="PAS" evidence="9">
    <location>
        <begin position="264"/>
        <end position="334"/>
    </location>
</feature>
<feature type="domain" description="PAC" evidence="10">
    <location>
        <begin position="212"/>
        <end position="263"/>
    </location>
</feature>
<dbReference type="PANTHER" id="PTHR43304">
    <property type="entry name" value="PHYTOCHROME-LIKE PROTEIN CPH1"/>
    <property type="match status" value="1"/>
</dbReference>
<sequence>MTREIRVLHVDDSPEFADLTATYLERVDERFTVETATDGEDGLDRFRSATFDCVVSDHEMPGRSGIELLEAIREERPDVPFLLFTGKGSEEVASAAISAGVTDYLQKDGGTEQFTVLANRISNAVEQRRAREAAARTERRLRELSENTPDVLWMFSHDWSDLLFVNSAYEDVYGRPRAGLEADPSAFVDAVHPDDREIVESAMTTLSGGDEVEVEYRVDPNHDFERTVWVYGKPIVEDGEVVRVAGFSREITERKRREEQLAEERAINEQSLDALDDIYYLVGPDGDLRRWNETVVEVTGYADEELAALNVLELFDAADAERVYRAVENVLTAGSGRVEAKLITADGERVPYEFTGSRFVGPDGDLRGVIGVGRDVSERREYERELERQNARLADFAAVVSHDLRNPLNVASGRVDLAVERDDTGHLPPAVDALDRMEALIDDLLTVAHEGDLVSDIEAVSLRASAERSWATVETADATLDVRTDAVVRADDNALQQLFENLFSNAVTHAGRDARVVVAEHPDGFAVADDGPGIPPEDRASVFEATYSTASKGNGLGLAIVREVVEGHGWSVSVEESDAGGARFVFTGLDRQP</sequence>
<dbReference type="Proteomes" id="UP001596201">
    <property type="component" value="Unassembled WGS sequence"/>
</dbReference>
<dbReference type="InterPro" id="IPR004358">
    <property type="entry name" value="Sig_transdc_His_kin-like_C"/>
</dbReference>
<evidence type="ECO:0000313" key="11">
    <source>
        <dbReference type="EMBL" id="MFC5366832.1"/>
    </source>
</evidence>
<dbReference type="SUPFAM" id="SSF47384">
    <property type="entry name" value="Homodimeric domain of signal transducing histidine kinase"/>
    <property type="match status" value="1"/>
</dbReference>
<dbReference type="RefSeq" id="WP_227227832.1">
    <property type="nucleotide sequence ID" value="NZ_JAJCVJ010000001.1"/>
</dbReference>
<dbReference type="Gene3D" id="3.30.450.20">
    <property type="entry name" value="PAS domain"/>
    <property type="match status" value="2"/>
</dbReference>
<dbReference type="Pfam" id="PF00512">
    <property type="entry name" value="HisKA"/>
    <property type="match status" value="1"/>
</dbReference>
<dbReference type="PROSITE" id="PS50113">
    <property type="entry name" value="PAC"/>
    <property type="match status" value="2"/>
</dbReference>
<proteinExistence type="predicted"/>
<feature type="domain" description="Response regulatory" evidence="8">
    <location>
        <begin position="6"/>
        <end position="122"/>
    </location>
</feature>
<keyword evidence="12" id="KW-1185">Reference proteome</keyword>
<dbReference type="CDD" id="cd00130">
    <property type="entry name" value="PAS"/>
    <property type="match status" value="1"/>
</dbReference>
<dbReference type="SMART" id="SM00091">
    <property type="entry name" value="PAS"/>
    <property type="match status" value="2"/>
</dbReference>
<dbReference type="InterPro" id="IPR001610">
    <property type="entry name" value="PAC"/>
</dbReference>
<comment type="caution">
    <text evidence="11">The sequence shown here is derived from an EMBL/GenBank/DDBJ whole genome shotgun (WGS) entry which is preliminary data.</text>
</comment>
<dbReference type="Pfam" id="PF08448">
    <property type="entry name" value="PAS_4"/>
    <property type="match status" value="1"/>
</dbReference>
<dbReference type="InterPro" id="IPR003594">
    <property type="entry name" value="HATPase_dom"/>
</dbReference>
<dbReference type="Gene3D" id="1.10.287.130">
    <property type="match status" value="1"/>
</dbReference>
<dbReference type="NCBIfam" id="TIGR00229">
    <property type="entry name" value="sensory_box"/>
    <property type="match status" value="2"/>
</dbReference>
<dbReference type="SMART" id="SM00448">
    <property type="entry name" value="REC"/>
    <property type="match status" value="1"/>
</dbReference>
<dbReference type="PROSITE" id="PS50112">
    <property type="entry name" value="PAS"/>
    <property type="match status" value="2"/>
</dbReference>
<evidence type="ECO:0000259" key="10">
    <source>
        <dbReference type="PROSITE" id="PS50113"/>
    </source>
</evidence>
<dbReference type="PRINTS" id="PR00344">
    <property type="entry name" value="BCTRLSENSOR"/>
</dbReference>
<evidence type="ECO:0000256" key="1">
    <source>
        <dbReference type="ARBA" id="ARBA00000085"/>
    </source>
</evidence>
<dbReference type="CDD" id="cd00082">
    <property type="entry name" value="HisKA"/>
    <property type="match status" value="1"/>
</dbReference>
<gene>
    <name evidence="11" type="ORF">ACFPJ5_07755</name>
</gene>
<accession>A0ABD5RA53</accession>
<keyword evidence="3 6" id="KW-0597">Phosphoprotein</keyword>
<dbReference type="PANTHER" id="PTHR43304:SF1">
    <property type="entry name" value="PAC DOMAIN-CONTAINING PROTEIN"/>
    <property type="match status" value="1"/>
</dbReference>
<dbReference type="Pfam" id="PF00072">
    <property type="entry name" value="Response_reg"/>
    <property type="match status" value="1"/>
</dbReference>
<dbReference type="InterPro" id="IPR052162">
    <property type="entry name" value="Sensor_kinase/Photoreceptor"/>
</dbReference>
<dbReference type="EMBL" id="JBHSKX010000001">
    <property type="protein sequence ID" value="MFC5366832.1"/>
    <property type="molecule type" value="Genomic_DNA"/>
</dbReference>
<dbReference type="SMART" id="SM00388">
    <property type="entry name" value="HisKA"/>
    <property type="match status" value="1"/>
</dbReference>
<dbReference type="InterPro" id="IPR013655">
    <property type="entry name" value="PAS_fold_3"/>
</dbReference>
<dbReference type="SUPFAM" id="SSF52172">
    <property type="entry name" value="CheY-like"/>
    <property type="match status" value="1"/>
</dbReference>
<feature type="domain" description="PAS" evidence="9">
    <location>
        <begin position="137"/>
        <end position="210"/>
    </location>
</feature>
<keyword evidence="5" id="KW-0418">Kinase</keyword>